<dbReference type="AlphaFoldDB" id="A0A8X6HPM0"/>
<feature type="compositionally biased region" description="Low complexity" evidence="1">
    <location>
        <begin position="9"/>
        <end position="31"/>
    </location>
</feature>
<evidence type="ECO:0000256" key="1">
    <source>
        <dbReference type="SAM" id="MobiDB-lite"/>
    </source>
</evidence>
<comment type="caution">
    <text evidence="2">The sequence shown here is derived from an EMBL/GenBank/DDBJ whole genome shotgun (WGS) entry which is preliminary data.</text>
</comment>
<feature type="compositionally biased region" description="Acidic residues" evidence="1">
    <location>
        <begin position="92"/>
        <end position="102"/>
    </location>
</feature>
<evidence type="ECO:0000313" key="3">
    <source>
        <dbReference type="Proteomes" id="UP000887116"/>
    </source>
</evidence>
<protein>
    <submittedName>
        <fullName evidence="2">Uncharacterized protein</fullName>
    </submittedName>
</protein>
<name>A0A8X6HPM0_TRICU</name>
<dbReference type="Proteomes" id="UP000887116">
    <property type="component" value="Unassembled WGS sequence"/>
</dbReference>
<keyword evidence="3" id="KW-1185">Reference proteome</keyword>
<reference evidence="2" key="1">
    <citation type="submission" date="2020-07" db="EMBL/GenBank/DDBJ databases">
        <title>Multicomponent nature underlies the extraordinary mechanical properties of spider dragline silk.</title>
        <authorList>
            <person name="Kono N."/>
            <person name="Nakamura H."/>
            <person name="Mori M."/>
            <person name="Yoshida Y."/>
            <person name="Ohtoshi R."/>
            <person name="Malay A.D."/>
            <person name="Moran D.A.P."/>
            <person name="Tomita M."/>
            <person name="Numata K."/>
            <person name="Arakawa K."/>
        </authorList>
    </citation>
    <scope>NUCLEOTIDE SEQUENCE</scope>
</reference>
<evidence type="ECO:0000313" key="2">
    <source>
        <dbReference type="EMBL" id="GFR27553.1"/>
    </source>
</evidence>
<organism evidence="2 3">
    <name type="scientific">Trichonephila clavata</name>
    <name type="common">Joro spider</name>
    <name type="synonym">Nephila clavata</name>
    <dbReference type="NCBI Taxonomy" id="2740835"/>
    <lineage>
        <taxon>Eukaryota</taxon>
        <taxon>Metazoa</taxon>
        <taxon>Ecdysozoa</taxon>
        <taxon>Arthropoda</taxon>
        <taxon>Chelicerata</taxon>
        <taxon>Arachnida</taxon>
        <taxon>Araneae</taxon>
        <taxon>Araneomorphae</taxon>
        <taxon>Entelegynae</taxon>
        <taxon>Araneoidea</taxon>
        <taxon>Nephilidae</taxon>
        <taxon>Trichonephila</taxon>
    </lineage>
</organism>
<feature type="region of interest" description="Disordered" evidence="1">
    <location>
        <begin position="1"/>
        <end position="74"/>
    </location>
</feature>
<accession>A0A8X6HPM0</accession>
<gene>
    <name evidence="2" type="primary">AVEN_191050_1</name>
    <name evidence="2" type="ORF">TNCT_523861</name>
</gene>
<feature type="region of interest" description="Disordered" evidence="1">
    <location>
        <begin position="87"/>
        <end position="129"/>
    </location>
</feature>
<dbReference type="EMBL" id="BMAO01018976">
    <property type="protein sequence ID" value="GFR27553.1"/>
    <property type="molecule type" value="Genomic_DNA"/>
</dbReference>
<sequence>MSKVHWHSSHSSDSSHQSDVESSQGSSKPPSIRAPPPSPEIQRASDSTSVFIPPPPSFVHTSPPGSAEPSPTMIPLQDLSMISAMASSLTQEEADEDEEEENASGLSHPTKVHWAPDVGCEADRDAVWL</sequence>
<proteinExistence type="predicted"/>